<evidence type="ECO:0000313" key="2">
    <source>
        <dbReference type="EMBL" id="KAL1524231.1"/>
    </source>
</evidence>
<gene>
    <name evidence="2" type="ORF">AB1Y20_019137</name>
</gene>
<feature type="region of interest" description="Disordered" evidence="1">
    <location>
        <begin position="29"/>
        <end position="52"/>
    </location>
</feature>
<evidence type="ECO:0000256" key="1">
    <source>
        <dbReference type="SAM" id="MobiDB-lite"/>
    </source>
</evidence>
<dbReference type="EMBL" id="JBGBPQ010000005">
    <property type="protein sequence ID" value="KAL1524231.1"/>
    <property type="molecule type" value="Genomic_DNA"/>
</dbReference>
<dbReference type="Proteomes" id="UP001515480">
    <property type="component" value="Unassembled WGS sequence"/>
</dbReference>
<comment type="caution">
    <text evidence="2">The sequence shown here is derived from an EMBL/GenBank/DDBJ whole genome shotgun (WGS) entry which is preliminary data.</text>
</comment>
<evidence type="ECO:0000313" key="3">
    <source>
        <dbReference type="Proteomes" id="UP001515480"/>
    </source>
</evidence>
<dbReference type="AlphaFoldDB" id="A0AB34JTC1"/>
<sequence length="191" mass="21387">MAGNFTANDLITSNTVSVWREKLDREKRSQKQWHSKWGDALGLPPRPPSSQQSFKGRFFVPDLPVHGVFRNRMVEATASAMKWDAAVEHNIVPVRPASERSLAAGTRVTARGLAPVRAVSISSSNDRRRDLLRERQAELKEQLDQVERLLKYTGATSQGTINSADWRTSSASLCWEQGICEQASLQVQPLF</sequence>
<organism evidence="2 3">
    <name type="scientific">Prymnesium parvum</name>
    <name type="common">Toxic golden alga</name>
    <dbReference type="NCBI Taxonomy" id="97485"/>
    <lineage>
        <taxon>Eukaryota</taxon>
        <taxon>Haptista</taxon>
        <taxon>Haptophyta</taxon>
        <taxon>Prymnesiophyceae</taxon>
        <taxon>Prymnesiales</taxon>
        <taxon>Prymnesiaceae</taxon>
        <taxon>Prymnesium</taxon>
    </lineage>
</organism>
<proteinExistence type="predicted"/>
<name>A0AB34JTC1_PRYPA</name>
<protein>
    <submittedName>
        <fullName evidence="2">Uncharacterized protein</fullName>
    </submittedName>
</protein>
<reference evidence="2 3" key="1">
    <citation type="journal article" date="2024" name="Science">
        <title>Giant polyketide synthase enzymes in the biosynthesis of giant marine polyether toxins.</title>
        <authorList>
            <person name="Fallon T.R."/>
            <person name="Shende V.V."/>
            <person name="Wierzbicki I.H."/>
            <person name="Pendleton A.L."/>
            <person name="Watervoot N.F."/>
            <person name="Auber R.P."/>
            <person name="Gonzalez D.J."/>
            <person name="Wisecaver J.H."/>
            <person name="Moore B.S."/>
        </authorList>
    </citation>
    <scope>NUCLEOTIDE SEQUENCE [LARGE SCALE GENOMIC DNA]</scope>
    <source>
        <strain evidence="2 3">12B1</strain>
    </source>
</reference>
<accession>A0AB34JTC1</accession>
<keyword evidence="3" id="KW-1185">Reference proteome</keyword>